<dbReference type="Proteomes" id="UP001159363">
    <property type="component" value="Chromosome 2"/>
</dbReference>
<organism evidence="2 3">
    <name type="scientific">Dryococelus australis</name>
    <dbReference type="NCBI Taxonomy" id="614101"/>
    <lineage>
        <taxon>Eukaryota</taxon>
        <taxon>Metazoa</taxon>
        <taxon>Ecdysozoa</taxon>
        <taxon>Arthropoda</taxon>
        <taxon>Hexapoda</taxon>
        <taxon>Insecta</taxon>
        <taxon>Pterygota</taxon>
        <taxon>Neoptera</taxon>
        <taxon>Polyneoptera</taxon>
        <taxon>Phasmatodea</taxon>
        <taxon>Verophasmatodea</taxon>
        <taxon>Anareolatae</taxon>
        <taxon>Phasmatidae</taxon>
        <taxon>Eurycanthinae</taxon>
        <taxon>Dryococelus</taxon>
    </lineage>
</organism>
<keyword evidence="1" id="KW-0812">Transmembrane</keyword>
<evidence type="ECO:0000313" key="2">
    <source>
        <dbReference type="EMBL" id="KAJ8892233.1"/>
    </source>
</evidence>
<evidence type="ECO:0000256" key="1">
    <source>
        <dbReference type="SAM" id="Phobius"/>
    </source>
</evidence>
<keyword evidence="3" id="KW-1185">Reference proteome</keyword>
<dbReference type="EMBL" id="JARBHB010000002">
    <property type="protein sequence ID" value="KAJ8892233.1"/>
    <property type="molecule type" value="Genomic_DNA"/>
</dbReference>
<evidence type="ECO:0008006" key="4">
    <source>
        <dbReference type="Google" id="ProtNLM"/>
    </source>
</evidence>
<keyword evidence="1" id="KW-1133">Transmembrane helix</keyword>
<accession>A0ABQ9I6F8</accession>
<sequence>MNYKECTKDTRSICIKDIRVGNITQQLAKLNYGIPRIKMNYKLQKEHQKNIGEQPVFSIEEENAFVSCLEYMSTFGFPVTTSGLVAVIACYLNKIGRKVSRFKEGINIGSHWVNGFLGRHKELLLRNAAHITKPLTKQKEGKNGPDLPKSSKWKRINVVPGKSMNGDVLATEDDGAVTSSAKRFASNRIQQRKSLTLDEEEEN</sequence>
<comment type="caution">
    <text evidence="2">The sequence shown here is derived from an EMBL/GenBank/DDBJ whole genome shotgun (WGS) entry which is preliminary data.</text>
</comment>
<protein>
    <recommendedName>
        <fullName evidence="4">HTH CENPB-type domain-containing protein</fullName>
    </recommendedName>
</protein>
<name>A0ABQ9I6F8_9NEOP</name>
<proteinExistence type="predicted"/>
<keyword evidence="1" id="KW-0472">Membrane</keyword>
<gene>
    <name evidence="2" type="ORF">PR048_004813</name>
</gene>
<feature type="transmembrane region" description="Helical" evidence="1">
    <location>
        <begin position="75"/>
        <end position="93"/>
    </location>
</feature>
<evidence type="ECO:0000313" key="3">
    <source>
        <dbReference type="Proteomes" id="UP001159363"/>
    </source>
</evidence>
<reference evidence="2 3" key="1">
    <citation type="submission" date="2023-02" db="EMBL/GenBank/DDBJ databases">
        <title>LHISI_Scaffold_Assembly.</title>
        <authorList>
            <person name="Stuart O.P."/>
            <person name="Cleave R."/>
            <person name="Magrath M.J.L."/>
            <person name="Mikheyev A.S."/>
        </authorList>
    </citation>
    <scope>NUCLEOTIDE SEQUENCE [LARGE SCALE GENOMIC DNA]</scope>
    <source>
        <strain evidence="2">Daus_M_001</strain>
        <tissue evidence="2">Leg muscle</tissue>
    </source>
</reference>